<comment type="caution">
    <text evidence="2">The sequence shown here is derived from an EMBL/GenBank/DDBJ whole genome shotgun (WGS) entry which is preliminary data.</text>
</comment>
<dbReference type="Gene3D" id="3.40.50.150">
    <property type="entry name" value="Vaccinia Virus protein VP39"/>
    <property type="match status" value="1"/>
</dbReference>
<evidence type="ECO:0000313" key="2">
    <source>
        <dbReference type="EMBL" id="NEE04250.1"/>
    </source>
</evidence>
<dbReference type="SUPFAM" id="SSF53335">
    <property type="entry name" value="S-adenosyl-L-methionine-dependent methyltransferases"/>
    <property type="match status" value="1"/>
</dbReference>
<evidence type="ECO:0000313" key="3">
    <source>
        <dbReference type="Proteomes" id="UP000475214"/>
    </source>
</evidence>
<keyword evidence="3" id="KW-1185">Reference proteome</keyword>
<dbReference type="RefSeq" id="WP_163744622.1">
    <property type="nucleotide sequence ID" value="NZ_JAAGOA010000031.1"/>
</dbReference>
<dbReference type="InterPro" id="IPR029063">
    <property type="entry name" value="SAM-dependent_MTases_sf"/>
</dbReference>
<proteinExistence type="predicted"/>
<keyword evidence="2" id="KW-0808">Transferase</keyword>
<sequence length="221" mass="24202">MGTTAHTSGRTASTAGRRSRRFAKLWRSMADSVDQQIRPAKSDLFNDVPAQIVEIGSGVGSNFGYLRPGTRVIAFEPNTYFHADLRAAAERHRIDLDLRAGDLRADTLPAASHELVISTLTLCSVDDVDSLLSEVRRILRPGGRLLFIEHVAAAPGSARARYQRIVRRPWRALGDGCDPCNDTYGALERSGLTLTATRLEPLGSNLDPTNLTYWGTALRDS</sequence>
<gene>
    <name evidence="2" type="ORF">G1H10_29180</name>
</gene>
<accession>A0A6L9SJI9</accession>
<dbReference type="PANTHER" id="PTHR45036:SF1">
    <property type="entry name" value="METHYLTRANSFERASE LIKE 7A"/>
    <property type="match status" value="1"/>
</dbReference>
<dbReference type="AlphaFoldDB" id="A0A6L9SJI9"/>
<feature type="domain" description="Methyltransferase type 11" evidence="1">
    <location>
        <begin position="53"/>
        <end position="147"/>
    </location>
</feature>
<protein>
    <submittedName>
        <fullName evidence="2">Class I SAM-dependent methyltransferase</fullName>
    </submittedName>
</protein>
<reference evidence="2 3" key="1">
    <citation type="submission" date="2020-02" db="EMBL/GenBank/DDBJ databases">
        <authorList>
            <person name="Li X.-J."/>
            <person name="Han X.-M."/>
        </authorList>
    </citation>
    <scope>NUCLEOTIDE SEQUENCE [LARGE SCALE GENOMIC DNA]</scope>
    <source>
        <strain evidence="2 3">CCTCC AB 2017055</strain>
    </source>
</reference>
<dbReference type="InterPro" id="IPR052356">
    <property type="entry name" value="Thiol_S-MT"/>
</dbReference>
<dbReference type="GO" id="GO:0032259">
    <property type="term" value="P:methylation"/>
    <property type="evidence" value="ECO:0007669"/>
    <property type="project" value="UniProtKB-KW"/>
</dbReference>
<dbReference type="Pfam" id="PF08241">
    <property type="entry name" value="Methyltransf_11"/>
    <property type="match status" value="1"/>
</dbReference>
<dbReference type="InterPro" id="IPR013216">
    <property type="entry name" value="Methyltransf_11"/>
</dbReference>
<dbReference type="CDD" id="cd02440">
    <property type="entry name" value="AdoMet_MTases"/>
    <property type="match status" value="1"/>
</dbReference>
<dbReference type="EMBL" id="JAAGOA010000031">
    <property type="protein sequence ID" value="NEE04250.1"/>
    <property type="molecule type" value="Genomic_DNA"/>
</dbReference>
<dbReference type="Proteomes" id="UP000475214">
    <property type="component" value="Unassembled WGS sequence"/>
</dbReference>
<dbReference type="PANTHER" id="PTHR45036">
    <property type="entry name" value="METHYLTRANSFERASE LIKE 7B"/>
    <property type="match status" value="1"/>
</dbReference>
<keyword evidence="2" id="KW-0489">Methyltransferase</keyword>
<organism evidence="2 3">
    <name type="scientific">Phytoactinopolyspora halotolerans</name>
    <dbReference type="NCBI Taxonomy" id="1981512"/>
    <lineage>
        <taxon>Bacteria</taxon>
        <taxon>Bacillati</taxon>
        <taxon>Actinomycetota</taxon>
        <taxon>Actinomycetes</taxon>
        <taxon>Jiangellales</taxon>
        <taxon>Jiangellaceae</taxon>
        <taxon>Phytoactinopolyspora</taxon>
    </lineage>
</organism>
<name>A0A6L9SJI9_9ACTN</name>
<evidence type="ECO:0000259" key="1">
    <source>
        <dbReference type="Pfam" id="PF08241"/>
    </source>
</evidence>
<dbReference type="GO" id="GO:0008757">
    <property type="term" value="F:S-adenosylmethionine-dependent methyltransferase activity"/>
    <property type="evidence" value="ECO:0007669"/>
    <property type="project" value="InterPro"/>
</dbReference>